<dbReference type="Gene3D" id="3.20.20.370">
    <property type="entry name" value="Glycoside hydrolase/deacetylase"/>
    <property type="match status" value="1"/>
</dbReference>
<name>G5IMN3_9FIRM</name>
<evidence type="ECO:0000256" key="5">
    <source>
        <dbReference type="ARBA" id="ARBA00023277"/>
    </source>
</evidence>
<dbReference type="InterPro" id="IPR011330">
    <property type="entry name" value="Glyco_hydro/deAcase_b/a-brl"/>
</dbReference>
<evidence type="ECO:0000256" key="2">
    <source>
        <dbReference type="ARBA" id="ARBA00022723"/>
    </source>
</evidence>
<dbReference type="PATRIC" id="fig|742737.3.peg.4748"/>
<accession>G5IMN3</accession>
<dbReference type="GO" id="GO:0005975">
    <property type="term" value="P:carbohydrate metabolic process"/>
    <property type="evidence" value="ECO:0007669"/>
    <property type="project" value="InterPro"/>
</dbReference>
<dbReference type="Pfam" id="PF04794">
    <property type="entry name" value="YdjC"/>
    <property type="match status" value="1"/>
</dbReference>
<evidence type="ECO:0000313" key="6">
    <source>
        <dbReference type="EMBL" id="EHI57652.1"/>
    </source>
</evidence>
<dbReference type="PANTHER" id="PTHR31609:SF1">
    <property type="entry name" value="CARBOHYDRATE DEACETYLASE"/>
    <property type="match status" value="1"/>
</dbReference>
<dbReference type="Proteomes" id="UP000005384">
    <property type="component" value="Unassembled WGS sequence"/>
</dbReference>
<proteinExistence type="predicted"/>
<evidence type="ECO:0000256" key="4">
    <source>
        <dbReference type="ARBA" id="ARBA00022842"/>
    </source>
</evidence>
<dbReference type="GO" id="GO:0016787">
    <property type="term" value="F:hydrolase activity"/>
    <property type="evidence" value="ECO:0007669"/>
    <property type="project" value="UniProtKB-KW"/>
</dbReference>
<dbReference type="AlphaFoldDB" id="G5IMN3"/>
<evidence type="ECO:0000313" key="7">
    <source>
        <dbReference type="Proteomes" id="UP000005384"/>
    </source>
</evidence>
<keyword evidence="3" id="KW-0378">Hydrolase</keyword>
<keyword evidence="5" id="KW-0119">Carbohydrate metabolism</keyword>
<keyword evidence="4" id="KW-0460">Magnesium</keyword>
<dbReference type="RefSeq" id="WP_006782749.1">
    <property type="nucleotide sequence ID" value="NZ_CP040506.1"/>
</dbReference>
<comment type="cofactor">
    <cofactor evidence="1">
        <name>Mg(2+)</name>
        <dbReference type="ChEBI" id="CHEBI:18420"/>
    </cofactor>
</comment>
<sequence>MKLIVRADDVGYTVIHNEGTFRTLEHGITTSCDLMLDTPGFADACRRLRDYPWISIGWHTHFWGRPVLSASEVPSMVDEAGRFKWRKDRTLTQTVDYDEAVRECRAQLERCRDLLGRIPDTWSMGGFHNPLNKAIETVCDEYGIAHDFLQGIGYNGKKIVCKEEYLDKRLYEITLKDNSYIKSLKVEDFPFYHPAEAMMAMPVEEDKIAMFSRHPGFLDDYVLAESSCTLPRVKDVEALCDERVIQWIIDNRIELVNHRDALYGTNEYQEHLKETGSPLYLEK</sequence>
<organism evidence="6 7">
    <name type="scientific">Hungatella hathewayi WAL-18680</name>
    <dbReference type="NCBI Taxonomy" id="742737"/>
    <lineage>
        <taxon>Bacteria</taxon>
        <taxon>Bacillati</taxon>
        <taxon>Bacillota</taxon>
        <taxon>Clostridia</taxon>
        <taxon>Lachnospirales</taxon>
        <taxon>Lachnospiraceae</taxon>
        <taxon>Hungatella</taxon>
    </lineage>
</organism>
<keyword evidence="2" id="KW-0479">Metal-binding</keyword>
<gene>
    <name evidence="6" type="ORF">HMPREF9473_04761</name>
</gene>
<dbReference type="SUPFAM" id="SSF88713">
    <property type="entry name" value="Glycoside hydrolase/deacetylase"/>
    <property type="match status" value="1"/>
</dbReference>
<keyword evidence="7" id="KW-1185">Reference proteome</keyword>
<dbReference type="OrthoDB" id="9774177at2"/>
<dbReference type="GO" id="GO:0019213">
    <property type="term" value="F:deacetylase activity"/>
    <property type="evidence" value="ECO:0007669"/>
    <property type="project" value="TreeGrafter"/>
</dbReference>
<evidence type="ECO:0000256" key="3">
    <source>
        <dbReference type="ARBA" id="ARBA00022801"/>
    </source>
</evidence>
<dbReference type="PANTHER" id="PTHR31609">
    <property type="entry name" value="YDJC DEACETYLASE FAMILY MEMBER"/>
    <property type="match status" value="1"/>
</dbReference>
<protein>
    <recommendedName>
        <fullName evidence="8">YdjC family protein</fullName>
    </recommendedName>
</protein>
<dbReference type="GO" id="GO:0046872">
    <property type="term" value="F:metal ion binding"/>
    <property type="evidence" value="ECO:0007669"/>
    <property type="project" value="UniProtKB-KW"/>
</dbReference>
<dbReference type="EMBL" id="ADLN01000120">
    <property type="protein sequence ID" value="EHI57652.1"/>
    <property type="molecule type" value="Genomic_DNA"/>
</dbReference>
<dbReference type="HOGENOM" id="CLU_064244_4_0_9"/>
<evidence type="ECO:0000256" key="1">
    <source>
        <dbReference type="ARBA" id="ARBA00001946"/>
    </source>
</evidence>
<comment type="caution">
    <text evidence="6">The sequence shown here is derived from an EMBL/GenBank/DDBJ whole genome shotgun (WGS) entry which is preliminary data.</text>
</comment>
<evidence type="ECO:0008006" key="8">
    <source>
        <dbReference type="Google" id="ProtNLM"/>
    </source>
</evidence>
<dbReference type="InterPro" id="IPR006879">
    <property type="entry name" value="YdjC-like"/>
</dbReference>
<reference evidence="6 7" key="1">
    <citation type="submission" date="2011-08" db="EMBL/GenBank/DDBJ databases">
        <title>The Genome Sequence of Clostridium hathewayi WAL-18680.</title>
        <authorList>
            <consortium name="The Broad Institute Genome Sequencing Platform"/>
            <person name="Earl A."/>
            <person name="Ward D."/>
            <person name="Feldgarden M."/>
            <person name="Gevers D."/>
            <person name="Finegold S.M."/>
            <person name="Summanen P.H."/>
            <person name="Molitoris D.R."/>
            <person name="Song M."/>
            <person name="Daigneault M."/>
            <person name="Allen-Vercoe E."/>
            <person name="Young S.K."/>
            <person name="Zeng Q."/>
            <person name="Gargeya S."/>
            <person name="Fitzgerald M."/>
            <person name="Haas B."/>
            <person name="Abouelleil A."/>
            <person name="Alvarado L."/>
            <person name="Arachchi H.M."/>
            <person name="Berlin A."/>
            <person name="Brown A."/>
            <person name="Chapman S.B."/>
            <person name="Chen Z."/>
            <person name="Dunbar C."/>
            <person name="Freedman E."/>
            <person name="Gearin G."/>
            <person name="Gellesch M."/>
            <person name="Goldberg J."/>
            <person name="Griggs A."/>
            <person name="Gujja S."/>
            <person name="Heiman D."/>
            <person name="Howarth C."/>
            <person name="Larson L."/>
            <person name="Lui A."/>
            <person name="MacDonald P.J.P."/>
            <person name="Montmayeur A."/>
            <person name="Murphy C."/>
            <person name="Neiman D."/>
            <person name="Pearson M."/>
            <person name="Priest M."/>
            <person name="Roberts A."/>
            <person name="Saif S."/>
            <person name="Shea T."/>
            <person name="Shenoy N."/>
            <person name="Sisk P."/>
            <person name="Stolte C."/>
            <person name="Sykes S."/>
            <person name="Wortman J."/>
            <person name="Nusbaum C."/>
            <person name="Birren B."/>
        </authorList>
    </citation>
    <scope>NUCLEOTIDE SEQUENCE [LARGE SCALE GENOMIC DNA]</scope>
    <source>
        <strain evidence="6 7">WAL-18680</strain>
    </source>
</reference>